<organism evidence="1 2">
    <name type="scientific">Catenuloplanes niger</name>
    <dbReference type="NCBI Taxonomy" id="587534"/>
    <lineage>
        <taxon>Bacteria</taxon>
        <taxon>Bacillati</taxon>
        <taxon>Actinomycetota</taxon>
        <taxon>Actinomycetes</taxon>
        <taxon>Micromonosporales</taxon>
        <taxon>Micromonosporaceae</taxon>
        <taxon>Catenuloplanes</taxon>
    </lineage>
</organism>
<accession>A0AAE3ZP93</accession>
<dbReference type="EMBL" id="JAVDYC010000001">
    <property type="protein sequence ID" value="MDR7322562.1"/>
    <property type="molecule type" value="Genomic_DNA"/>
</dbReference>
<dbReference type="Proteomes" id="UP001183629">
    <property type="component" value="Unassembled WGS sequence"/>
</dbReference>
<name>A0AAE3ZP93_9ACTN</name>
<dbReference type="AlphaFoldDB" id="A0AAE3ZP93"/>
<evidence type="ECO:0000313" key="1">
    <source>
        <dbReference type="EMBL" id="MDR7322562.1"/>
    </source>
</evidence>
<gene>
    <name evidence="1" type="ORF">J2S44_002812</name>
</gene>
<evidence type="ECO:0000313" key="2">
    <source>
        <dbReference type="Proteomes" id="UP001183629"/>
    </source>
</evidence>
<protein>
    <submittedName>
        <fullName evidence="1">Transposase</fullName>
    </submittedName>
</protein>
<sequence>MATLSLTSRHDLTDVQWQRLAPLLPAAPTRGRPLKWEIRQLIDDAVADPGRLAVA</sequence>
<keyword evidence="2" id="KW-1185">Reference proteome</keyword>
<reference evidence="1 2" key="1">
    <citation type="submission" date="2023-07" db="EMBL/GenBank/DDBJ databases">
        <title>Sequencing the genomes of 1000 actinobacteria strains.</title>
        <authorList>
            <person name="Klenk H.-P."/>
        </authorList>
    </citation>
    <scope>NUCLEOTIDE SEQUENCE [LARGE SCALE GENOMIC DNA]</scope>
    <source>
        <strain evidence="1 2">DSM 44711</strain>
    </source>
</reference>
<comment type="caution">
    <text evidence="1">The sequence shown here is derived from an EMBL/GenBank/DDBJ whole genome shotgun (WGS) entry which is preliminary data.</text>
</comment>
<proteinExistence type="predicted"/>